<protein>
    <recommendedName>
        <fullName evidence="8">Bcr/CflA family efflux transporter</fullName>
    </recommendedName>
</protein>
<evidence type="ECO:0000256" key="6">
    <source>
        <dbReference type="ARBA" id="ARBA00022989"/>
    </source>
</evidence>
<evidence type="ECO:0000256" key="5">
    <source>
        <dbReference type="ARBA" id="ARBA00022692"/>
    </source>
</evidence>
<dbReference type="Gene3D" id="1.20.1720.10">
    <property type="entry name" value="Multidrug resistance protein D"/>
    <property type="match status" value="1"/>
</dbReference>
<dbReference type="EMBL" id="VYGV01000018">
    <property type="protein sequence ID" value="NWF47684.1"/>
    <property type="molecule type" value="Genomic_DNA"/>
</dbReference>
<name>A0A7Y8KZ52_9BURK</name>
<feature type="transmembrane region" description="Helical" evidence="8">
    <location>
        <begin position="12"/>
        <end position="36"/>
    </location>
</feature>
<dbReference type="InterPro" id="IPR011701">
    <property type="entry name" value="MFS"/>
</dbReference>
<evidence type="ECO:0000256" key="2">
    <source>
        <dbReference type="ARBA" id="ARBA00006236"/>
    </source>
</evidence>
<evidence type="ECO:0000256" key="8">
    <source>
        <dbReference type="RuleBase" id="RU365088"/>
    </source>
</evidence>
<feature type="transmembrane region" description="Helical" evidence="8">
    <location>
        <begin position="283"/>
        <end position="304"/>
    </location>
</feature>
<dbReference type="GO" id="GO:0005886">
    <property type="term" value="C:plasma membrane"/>
    <property type="evidence" value="ECO:0007669"/>
    <property type="project" value="UniProtKB-SubCell"/>
</dbReference>
<dbReference type="SUPFAM" id="SSF103473">
    <property type="entry name" value="MFS general substrate transporter"/>
    <property type="match status" value="1"/>
</dbReference>
<keyword evidence="5 8" id="KW-0812">Transmembrane</keyword>
<dbReference type="GO" id="GO:1990961">
    <property type="term" value="P:xenobiotic detoxification by transmembrane export across the plasma membrane"/>
    <property type="evidence" value="ECO:0007669"/>
    <property type="project" value="InterPro"/>
</dbReference>
<comment type="caution">
    <text evidence="8">Lacks conserved residue(s) required for the propagation of feature annotation.</text>
</comment>
<dbReference type="RefSeq" id="WP_177137581.1">
    <property type="nucleotide sequence ID" value="NZ_VYGV01000018.1"/>
</dbReference>
<evidence type="ECO:0000256" key="1">
    <source>
        <dbReference type="ARBA" id="ARBA00004651"/>
    </source>
</evidence>
<feature type="transmembrane region" description="Helical" evidence="8">
    <location>
        <begin position="334"/>
        <end position="352"/>
    </location>
</feature>
<feature type="transmembrane region" description="Helical" evidence="8">
    <location>
        <begin position="80"/>
        <end position="99"/>
    </location>
</feature>
<comment type="similarity">
    <text evidence="2 8">Belongs to the major facilitator superfamily. Bcr/CmlA family.</text>
</comment>
<dbReference type="NCBIfam" id="TIGR00710">
    <property type="entry name" value="efflux_Bcr_CflA"/>
    <property type="match status" value="1"/>
</dbReference>
<feature type="transmembrane region" description="Helical" evidence="8">
    <location>
        <begin position="48"/>
        <end position="68"/>
    </location>
</feature>
<feature type="transmembrane region" description="Helical" evidence="8">
    <location>
        <begin position="372"/>
        <end position="393"/>
    </location>
</feature>
<evidence type="ECO:0000259" key="9">
    <source>
        <dbReference type="PROSITE" id="PS50850"/>
    </source>
</evidence>
<evidence type="ECO:0000256" key="4">
    <source>
        <dbReference type="ARBA" id="ARBA00022475"/>
    </source>
</evidence>
<feature type="domain" description="Major facilitator superfamily (MFS) profile" evidence="9">
    <location>
        <begin position="13"/>
        <end position="398"/>
    </location>
</feature>
<organism evidence="10 11">
    <name type="scientific">Hydrogenophaga aromaticivorans</name>
    <dbReference type="NCBI Taxonomy" id="2610898"/>
    <lineage>
        <taxon>Bacteria</taxon>
        <taxon>Pseudomonadati</taxon>
        <taxon>Pseudomonadota</taxon>
        <taxon>Betaproteobacteria</taxon>
        <taxon>Burkholderiales</taxon>
        <taxon>Comamonadaceae</taxon>
        <taxon>Hydrogenophaga</taxon>
    </lineage>
</organism>
<evidence type="ECO:0000313" key="11">
    <source>
        <dbReference type="Proteomes" id="UP000545507"/>
    </source>
</evidence>
<evidence type="ECO:0000256" key="7">
    <source>
        <dbReference type="ARBA" id="ARBA00023136"/>
    </source>
</evidence>
<keyword evidence="11" id="KW-1185">Reference proteome</keyword>
<dbReference type="InterPro" id="IPR050189">
    <property type="entry name" value="MFS_Efflux_Transporters"/>
</dbReference>
<feature type="transmembrane region" description="Helical" evidence="8">
    <location>
        <begin position="253"/>
        <end position="271"/>
    </location>
</feature>
<dbReference type="Pfam" id="PF07690">
    <property type="entry name" value="MFS_1"/>
    <property type="match status" value="1"/>
</dbReference>
<reference evidence="10 11" key="1">
    <citation type="submission" date="2019-09" db="EMBL/GenBank/DDBJ databases">
        <title>Hydrogenophaga aromatica sp. nov., isolated from a para-xylene-degrading enrichment culture.</title>
        <authorList>
            <person name="Tancsics A."/>
            <person name="Banerjee S."/>
        </authorList>
    </citation>
    <scope>NUCLEOTIDE SEQUENCE [LARGE SCALE GENOMIC DNA]</scope>
    <source>
        <strain evidence="10 11">D2P1</strain>
    </source>
</reference>
<evidence type="ECO:0000256" key="3">
    <source>
        <dbReference type="ARBA" id="ARBA00022448"/>
    </source>
</evidence>
<feature type="transmembrane region" description="Helical" evidence="8">
    <location>
        <begin position="138"/>
        <end position="160"/>
    </location>
</feature>
<keyword evidence="8" id="KW-0997">Cell inner membrane</keyword>
<comment type="subcellular location">
    <subcellularLocation>
        <location evidence="8">Cell inner membrane</location>
        <topology evidence="8">Multi-pass membrane protein</topology>
    </subcellularLocation>
    <subcellularLocation>
        <location evidence="1">Cell membrane</location>
        <topology evidence="1">Multi-pass membrane protein</topology>
    </subcellularLocation>
</comment>
<feature type="transmembrane region" description="Helical" evidence="8">
    <location>
        <begin position="105"/>
        <end position="126"/>
    </location>
</feature>
<dbReference type="Proteomes" id="UP000545507">
    <property type="component" value="Unassembled WGS sequence"/>
</dbReference>
<sequence>MTSPTTRPAPSGLLIANLLAQLAFGLLAMTICLPSMQEWGAIFNTGQAAVQLTFSGYVVAYGSLQLLYGPLSDRIGRKKILLFGLAVAFLGSVLAALAPNLPLLVAARVLQGAGAAAGMVVGRAMVQDLFQGPERTRVMAYVGMAMGLCPPLATIIGGQLHVRLGWQANFVVMAVLAVVLFVAAWRGLPDHQKVTTVQPHWLRAMLSSYARLGRERAFILYVALLSMTTATFYAFLGGAPIVLGSYGVKPDGIGYYIMCVPGAYIVGNYLASHMAHRTGERRMMGIGQACTLAGIGLVVVLALAGLNTPLAFALPLMLVGIGHGLLVPPALGGTIGLVPALAGSAAAVAGLMQQMTGAVGGFAVGLFRHEGALNLGLLMLGFALCGAFAQWLLHRRLARPH</sequence>
<feature type="transmembrane region" description="Helical" evidence="8">
    <location>
        <begin position="218"/>
        <end position="241"/>
    </location>
</feature>
<comment type="caution">
    <text evidence="10">The sequence shown here is derived from an EMBL/GenBank/DDBJ whole genome shotgun (WGS) entry which is preliminary data.</text>
</comment>
<keyword evidence="7 8" id="KW-0472">Membrane</keyword>
<keyword evidence="3 8" id="KW-0813">Transport</keyword>
<dbReference type="AlphaFoldDB" id="A0A7Y8KZ52"/>
<keyword evidence="6 8" id="KW-1133">Transmembrane helix</keyword>
<feature type="transmembrane region" description="Helical" evidence="8">
    <location>
        <begin position="166"/>
        <end position="185"/>
    </location>
</feature>
<gene>
    <name evidence="10" type="ORF">F3K02_20875</name>
</gene>
<dbReference type="InterPro" id="IPR036259">
    <property type="entry name" value="MFS_trans_sf"/>
</dbReference>
<dbReference type="PROSITE" id="PS50850">
    <property type="entry name" value="MFS"/>
    <property type="match status" value="1"/>
</dbReference>
<accession>A0A7Y8KZ52</accession>
<evidence type="ECO:0000313" key="10">
    <source>
        <dbReference type="EMBL" id="NWF47684.1"/>
    </source>
</evidence>
<proteinExistence type="inferred from homology"/>
<dbReference type="CDD" id="cd17320">
    <property type="entry name" value="MFS_MdfA_MDR_like"/>
    <property type="match status" value="1"/>
</dbReference>
<dbReference type="InterPro" id="IPR004812">
    <property type="entry name" value="Efflux_drug-R_Bcr/CmlA"/>
</dbReference>
<dbReference type="GO" id="GO:0042910">
    <property type="term" value="F:xenobiotic transmembrane transporter activity"/>
    <property type="evidence" value="ECO:0007669"/>
    <property type="project" value="InterPro"/>
</dbReference>
<dbReference type="PANTHER" id="PTHR43124:SF3">
    <property type="entry name" value="CHLORAMPHENICOL EFFLUX PUMP RV0191"/>
    <property type="match status" value="1"/>
</dbReference>
<dbReference type="InterPro" id="IPR020846">
    <property type="entry name" value="MFS_dom"/>
</dbReference>
<keyword evidence="4" id="KW-1003">Cell membrane</keyword>
<dbReference type="PANTHER" id="PTHR43124">
    <property type="entry name" value="PURINE EFFLUX PUMP PBUE"/>
    <property type="match status" value="1"/>
</dbReference>